<evidence type="ECO:0000313" key="3">
    <source>
        <dbReference type="EMBL" id="GAA0875593.1"/>
    </source>
</evidence>
<dbReference type="InterPro" id="IPR035093">
    <property type="entry name" value="RelE/ParE_toxin_dom_sf"/>
</dbReference>
<sequence length="98" mass="11776">MKKLALRISSEAYSDLEKIWLYTINSKEQANRYYSLIIDEISFLTQNYYSGKSAEHIRPEYRVSFVKSHIIFYKIVDDQKLEVIRILHQSVNIEDWIE</sequence>
<name>A0ABP3Y200_9FLAO</name>
<protein>
    <recommendedName>
        <fullName evidence="2">Toxin</fullName>
    </recommendedName>
</protein>
<evidence type="ECO:0000256" key="1">
    <source>
        <dbReference type="ARBA" id="ARBA00022649"/>
    </source>
</evidence>
<dbReference type="Gene3D" id="3.30.2310.20">
    <property type="entry name" value="RelE-like"/>
    <property type="match status" value="1"/>
</dbReference>
<organism evidence="3 4">
    <name type="scientific">Wandonia haliotis</name>
    <dbReference type="NCBI Taxonomy" id="574963"/>
    <lineage>
        <taxon>Bacteria</taxon>
        <taxon>Pseudomonadati</taxon>
        <taxon>Bacteroidota</taxon>
        <taxon>Flavobacteriia</taxon>
        <taxon>Flavobacteriales</taxon>
        <taxon>Crocinitomicaceae</taxon>
        <taxon>Wandonia</taxon>
    </lineage>
</organism>
<accession>A0ABP3Y200</accession>
<gene>
    <name evidence="3" type="ORF">GCM10009118_20020</name>
</gene>
<proteinExistence type="inferred from homology"/>
<dbReference type="Pfam" id="PF05016">
    <property type="entry name" value="ParE_toxin"/>
    <property type="match status" value="1"/>
</dbReference>
<evidence type="ECO:0000256" key="2">
    <source>
        <dbReference type="PIRNR" id="PIRNR029218"/>
    </source>
</evidence>
<dbReference type="EMBL" id="BAAAFH010000011">
    <property type="protein sequence ID" value="GAA0875593.1"/>
    <property type="molecule type" value="Genomic_DNA"/>
</dbReference>
<reference evidence="4" key="1">
    <citation type="journal article" date="2019" name="Int. J. Syst. Evol. Microbiol.">
        <title>The Global Catalogue of Microorganisms (GCM) 10K type strain sequencing project: providing services to taxonomists for standard genome sequencing and annotation.</title>
        <authorList>
            <consortium name="The Broad Institute Genomics Platform"/>
            <consortium name="The Broad Institute Genome Sequencing Center for Infectious Disease"/>
            <person name="Wu L."/>
            <person name="Ma J."/>
        </authorList>
    </citation>
    <scope>NUCLEOTIDE SEQUENCE [LARGE SCALE GENOMIC DNA]</scope>
    <source>
        <strain evidence="4">JCM 16083</strain>
    </source>
</reference>
<comment type="caution">
    <text evidence="3">The sequence shown here is derived from an EMBL/GenBank/DDBJ whole genome shotgun (WGS) entry which is preliminary data.</text>
</comment>
<evidence type="ECO:0000313" key="4">
    <source>
        <dbReference type="Proteomes" id="UP001501126"/>
    </source>
</evidence>
<keyword evidence="1" id="KW-1277">Toxin-antitoxin system</keyword>
<dbReference type="RefSeq" id="WP_343787241.1">
    <property type="nucleotide sequence ID" value="NZ_BAAAFH010000011.1"/>
</dbReference>
<dbReference type="PIRSF" id="PIRSF029218">
    <property type="entry name" value="ParE"/>
    <property type="match status" value="1"/>
</dbReference>
<dbReference type="InterPro" id="IPR007712">
    <property type="entry name" value="RelE/ParE_toxin"/>
</dbReference>
<comment type="similarity">
    <text evidence="2">Belongs to the RelE toxin family.</text>
</comment>
<dbReference type="InterPro" id="IPR028344">
    <property type="entry name" value="ParE1/4"/>
</dbReference>
<dbReference type="Proteomes" id="UP001501126">
    <property type="component" value="Unassembled WGS sequence"/>
</dbReference>
<keyword evidence="4" id="KW-1185">Reference proteome</keyword>